<proteinExistence type="predicted"/>
<reference evidence="1" key="1">
    <citation type="submission" date="2020-12" db="EMBL/GenBank/DDBJ databases">
        <title>Bacterial novel species Mucilaginibacter sp. SD-g isolated from soil.</title>
        <authorList>
            <person name="Jung H.-Y."/>
        </authorList>
    </citation>
    <scope>NUCLEOTIDE SEQUENCE</scope>
    <source>
        <strain evidence="1">SD-g</strain>
    </source>
</reference>
<evidence type="ECO:0000313" key="2">
    <source>
        <dbReference type="Proteomes" id="UP000613193"/>
    </source>
</evidence>
<keyword evidence="2" id="KW-1185">Reference proteome</keyword>
<dbReference type="EMBL" id="JAEHFW010000003">
    <property type="protein sequence ID" value="MBK0380596.1"/>
    <property type="molecule type" value="Genomic_DNA"/>
</dbReference>
<dbReference type="AlphaFoldDB" id="A0A934PW38"/>
<accession>A0A934PW38</accession>
<gene>
    <name evidence="1" type="ORF">I5M19_14820</name>
</gene>
<organism evidence="1 2">
    <name type="scientific">Mucilaginibacter segetis</name>
    <dbReference type="NCBI Taxonomy" id="2793071"/>
    <lineage>
        <taxon>Bacteria</taxon>
        <taxon>Pseudomonadati</taxon>
        <taxon>Bacteroidota</taxon>
        <taxon>Sphingobacteriia</taxon>
        <taxon>Sphingobacteriales</taxon>
        <taxon>Sphingobacteriaceae</taxon>
        <taxon>Mucilaginibacter</taxon>
    </lineage>
</organism>
<comment type="caution">
    <text evidence="1">The sequence shown here is derived from an EMBL/GenBank/DDBJ whole genome shotgun (WGS) entry which is preliminary data.</text>
</comment>
<protein>
    <submittedName>
        <fullName evidence="1">Uncharacterized protein</fullName>
    </submittedName>
</protein>
<dbReference type="Proteomes" id="UP000613193">
    <property type="component" value="Unassembled WGS sequence"/>
</dbReference>
<name>A0A934PW38_9SPHI</name>
<sequence>MTFQKSTVVPAAEGRVKIDKDDNGNYSVNVKVNNLAKPSRLQPERKLYVVWMETENNGIKNLGRLKSSSGFFSDDLEGSLSTISPFKAKRVFITAENESNLQYPGSIVVLSTSDFN</sequence>
<evidence type="ECO:0000313" key="1">
    <source>
        <dbReference type="EMBL" id="MBK0380596.1"/>
    </source>
</evidence>